<comment type="subcellular location">
    <subcellularLocation>
        <location evidence="1 8">Cell membrane</location>
        <topology evidence="1 8">Multi-pass membrane protein</topology>
    </subcellularLocation>
</comment>
<evidence type="ECO:0000313" key="11">
    <source>
        <dbReference type="Proteomes" id="UP000199659"/>
    </source>
</evidence>
<comment type="similarity">
    <text evidence="8">Belongs to the binding-protein-dependent transport system permease family.</text>
</comment>
<evidence type="ECO:0000256" key="7">
    <source>
        <dbReference type="ARBA" id="ARBA00023136"/>
    </source>
</evidence>
<dbReference type="PANTHER" id="PTHR30614:SF0">
    <property type="entry name" value="L-CYSTINE TRANSPORT SYSTEM PERMEASE PROTEIN TCYL"/>
    <property type="match status" value="1"/>
</dbReference>
<evidence type="ECO:0000256" key="1">
    <source>
        <dbReference type="ARBA" id="ARBA00004651"/>
    </source>
</evidence>
<dbReference type="EMBL" id="FOYZ01000001">
    <property type="protein sequence ID" value="SFR57574.1"/>
    <property type="molecule type" value="Genomic_DNA"/>
</dbReference>
<feature type="transmembrane region" description="Helical" evidence="8">
    <location>
        <begin position="61"/>
        <end position="82"/>
    </location>
</feature>
<keyword evidence="7 8" id="KW-0472">Membrane</keyword>
<dbReference type="Pfam" id="PF00528">
    <property type="entry name" value="BPD_transp_1"/>
    <property type="match status" value="1"/>
</dbReference>
<keyword evidence="11" id="KW-1185">Reference proteome</keyword>
<keyword evidence="2 8" id="KW-0813">Transport</keyword>
<organism evidence="10 11">
    <name type="scientific">Anaeromicropila populeti</name>
    <dbReference type="NCBI Taxonomy" id="37658"/>
    <lineage>
        <taxon>Bacteria</taxon>
        <taxon>Bacillati</taxon>
        <taxon>Bacillota</taxon>
        <taxon>Clostridia</taxon>
        <taxon>Lachnospirales</taxon>
        <taxon>Lachnospiraceae</taxon>
        <taxon>Anaeromicropila</taxon>
    </lineage>
</organism>
<dbReference type="OrthoDB" id="9787841at2"/>
<dbReference type="GO" id="GO:0006865">
    <property type="term" value="P:amino acid transport"/>
    <property type="evidence" value="ECO:0007669"/>
    <property type="project" value="UniProtKB-KW"/>
</dbReference>
<evidence type="ECO:0000256" key="2">
    <source>
        <dbReference type="ARBA" id="ARBA00022448"/>
    </source>
</evidence>
<evidence type="ECO:0000256" key="3">
    <source>
        <dbReference type="ARBA" id="ARBA00022475"/>
    </source>
</evidence>
<feature type="transmembrane region" description="Helical" evidence="8">
    <location>
        <begin position="27"/>
        <end position="49"/>
    </location>
</feature>
<evidence type="ECO:0000256" key="6">
    <source>
        <dbReference type="ARBA" id="ARBA00022989"/>
    </source>
</evidence>
<sequence>MNYEFDWQAILSGQYLEWILQGLQCSISLMILSSLIAVAIGVFVTFGNLSTNPLIHFISSVYIELCRNIPTLIWLLFFYYVFPELFPEKIEIALNSSTMLNYWAAIAGLSISSSGYISEIIRGGIMAVPREQIAAAYSLGHSKAHIWKYIIWPQAIRNCFPPLVTRIIHNVKNTSLALSLSVHEIMWATQQIESITFRGLEVTILATIFYLTINFVLSHLASLAEKHVLATKN</sequence>
<evidence type="ECO:0000259" key="9">
    <source>
        <dbReference type="PROSITE" id="PS50928"/>
    </source>
</evidence>
<feature type="transmembrane region" description="Helical" evidence="8">
    <location>
        <begin position="202"/>
        <end position="224"/>
    </location>
</feature>
<evidence type="ECO:0000256" key="4">
    <source>
        <dbReference type="ARBA" id="ARBA00022692"/>
    </source>
</evidence>
<accession>A0A1I6HT19</accession>
<dbReference type="PROSITE" id="PS50928">
    <property type="entry name" value="ABC_TM1"/>
    <property type="match status" value="1"/>
</dbReference>
<dbReference type="Gene3D" id="1.10.3720.10">
    <property type="entry name" value="MetI-like"/>
    <property type="match status" value="1"/>
</dbReference>
<evidence type="ECO:0000256" key="8">
    <source>
        <dbReference type="RuleBase" id="RU363032"/>
    </source>
</evidence>
<dbReference type="PANTHER" id="PTHR30614">
    <property type="entry name" value="MEMBRANE COMPONENT OF AMINO ACID ABC TRANSPORTER"/>
    <property type="match status" value="1"/>
</dbReference>
<dbReference type="InterPro" id="IPR035906">
    <property type="entry name" value="MetI-like_sf"/>
</dbReference>
<keyword evidence="5" id="KW-0029">Amino-acid transport</keyword>
<gene>
    <name evidence="10" type="ORF">SAMN05661086_00261</name>
</gene>
<dbReference type="InterPro" id="IPR010065">
    <property type="entry name" value="AA_ABC_transptr_permease_3TM"/>
</dbReference>
<feature type="transmembrane region" description="Helical" evidence="8">
    <location>
        <begin position="102"/>
        <end position="121"/>
    </location>
</feature>
<keyword evidence="4 8" id="KW-0812">Transmembrane</keyword>
<dbReference type="InterPro" id="IPR000515">
    <property type="entry name" value="MetI-like"/>
</dbReference>
<keyword evidence="6 8" id="KW-1133">Transmembrane helix</keyword>
<reference evidence="10 11" key="1">
    <citation type="submission" date="2016-10" db="EMBL/GenBank/DDBJ databases">
        <authorList>
            <person name="de Groot N.N."/>
        </authorList>
    </citation>
    <scope>NUCLEOTIDE SEQUENCE [LARGE SCALE GENOMIC DNA]</scope>
    <source>
        <strain evidence="10 11">743A</strain>
    </source>
</reference>
<dbReference type="NCBIfam" id="TIGR01726">
    <property type="entry name" value="HEQRo_perm_3TM"/>
    <property type="match status" value="1"/>
</dbReference>
<dbReference type="STRING" id="37658.SAMN05661086_00261"/>
<dbReference type="RefSeq" id="WP_092558881.1">
    <property type="nucleotide sequence ID" value="NZ_FOYZ01000001.1"/>
</dbReference>
<protein>
    <submittedName>
        <fullName evidence="10">Polar amino acid transport system permease protein</fullName>
    </submittedName>
</protein>
<dbReference type="GO" id="GO:0022857">
    <property type="term" value="F:transmembrane transporter activity"/>
    <property type="evidence" value="ECO:0007669"/>
    <property type="project" value="InterPro"/>
</dbReference>
<evidence type="ECO:0000313" key="10">
    <source>
        <dbReference type="EMBL" id="SFR57574.1"/>
    </source>
</evidence>
<dbReference type="SUPFAM" id="SSF161098">
    <property type="entry name" value="MetI-like"/>
    <property type="match status" value="1"/>
</dbReference>
<keyword evidence="3" id="KW-1003">Cell membrane</keyword>
<evidence type="ECO:0000256" key="5">
    <source>
        <dbReference type="ARBA" id="ARBA00022970"/>
    </source>
</evidence>
<name>A0A1I6HT19_9FIRM</name>
<dbReference type="GO" id="GO:0043190">
    <property type="term" value="C:ATP-binding cassette (ABC) transporter complex"/>
    <property type="evidence" value="ECO:0007669"/>
    <property type="project" value="InterPro"/>
</dbReference>
<proteinExistence type="inferred from homology"/>
<dbReference type="Proteomes" id="UP000199659">
    <property type="component" value="Unassembled WGS sequence"/>
</dbReference>
<dbReference type="CDD" id="cd06261">
    <property type="entry name" value="TM_PBP2"/>
    <property type="match status" value="1"/>
</dbReference>
<dbReference type="AlphaFoldDB" id="A0A1I6HT19"/>
<feature type="domain" description="ABC transmembrane type-1" evidence="9">
    <location>
        <begin position="23"/>
        <end position="221"/>
    </location>
</feature>
<dbReference type="InterPro" id="IPR043429">
    <property type="entry name" value="ArtM/GltK/GlnP/TcyL/YhdX-like"/>
</dbReference>